<dbReference type="EMBL" id="JAWIZZ010000041">
    <property type="protein sequence ID" value="KAK5780357.1"/>
    <property type="molecule type" value="Genomic_DNA"/>
</dbReference>
<dbReference type="GO" id="GO:0005886">
    <property type="term" value="C:plasma membrane"/>
    <property type="evidence" value="ECO:0007669"/>
    <property type="project" value="TreeGrafter"/>
</dbReference>
<keyword evidence="2" id="KW-0472">Membrane</keyword>
<sequence>MILNKRILLGISILFTFAGFIFVCIATAGSTSNYKPITNVYFGDASISHINVSKVLPVFTPVVEVLGAALLAPGVDGDFVFSTMRNISHTSVLLPFLTLLINCENTTTALSSLINLTPLVLTSQTGNTKTELEDLNNLLAVSKNSNETVDYLQTLLNEVLSNSSTQMEELKNTAFTLLQDSSDPANTTGSLVTLSNLTLTDIIPLQPAFKLLQNSNNATASFLDLITLMNATIPTNLAETLFTTLQRAINSGSNITNVLTSLSSMSSNFAASGLALENILTSAKNANNTLGYLNSILEANLTSSVTAKKVLSTITDLYNDAKNKTLLLGSLTSLVSAVGNTNATNELTTMYNILDNSNNAASNVDNLKSLQSIILTDTSNNRYIPYLFDILRTSKDPAGSFGALLNVTSYAFSNLAEFTPLLSLLRNASTASIPTNEELYNITPLVIKELNIPSAFRLSIFTLCYLNDKDEVTYCSKSHAVQNLDFRNIMYKALIGSDFEPYLRALNITANDLYLEGHLLKKQHMYAPAIKAVLSFNILFIISSFFILCFFIYMFIKHNEFALPHLGWFGLLLLSLCCSLFSGLSATIVACMVTIIKSGIYKDKFNVVYTTGGAYYGLSWCAFSISFITSMIVGLMWLGHWRGIHHGALPFVDKEEVIMEASTETASDSSSKVSKDHVITSEQKV</sequence>
<dbReference type="Proteomes" id="UP001306508">
    <property type="component" value="Unassembled WGS sequence"/>
</dbReference>
<keyword evidence="2" id="KW-0812">Transmembrane</keyword>
<dbReference type="GO" id="GO:0051285">
    <property type="term" value="C:cell cortex of cell tip"/>
    <property type="evidence" value="ECO:0007669"/>
    <property type="project" value="TreeGrafter"/>
</dbReference>
<evidence type="ECO:0000313" key="3">
    <source>
        <dbReference type="EMBL" id="KAK5780357.1"/>
    </source>
</evidence>
<organism evidence="3 4">
    <name type="scientific">Arxiozyma heterogenica</name>
    <dbReference type="NCBI Taxonomy" id="278026"/>
    <lineage>
        <taxon>Eukaryota</taxon>
        <taxon>Fungi</taxon>
        <taxon>Dikarya</taxon>
        <taxon>Ascomycota</taxon>
        <taxon>Saccharomycotina</taxon>
        <taxon>Saccharomycetes</taxon>
        <taxon>Saccharomycetales</taxon>
        <taxon>Saccharomycetaceae</taxon>
        <taxon>Arxiozyma</taxon>
    </lineage>
</organism>
<dbReference type="GO" id="GO:0031505">
    <property type="term" value="P:fungal-type cell wall organization"/>
    <property type="evidence" value="ECO:0007669"/>
    <property type="project" value="TreeGrafter"/>
</dbReference>
<keyword evidence="4" id="KW-1185">Reference proteome</keyword>
<dbReference type="AlphaFoldDB" id="A0AAN7WP86"/>
<proteinExistence type="predicted"/>
<evidence type="ECO:0000313" key="4">
    <source>
        <dbReference type="Proteomes" id="UP001306508"/>
    </source>
</evidence>
<gene>
    <name evidence="3" type="ORF">RI543_002113</name>
</gene>
<dbReference type="InterPro" id="IPR052413">
    <property type="entry name" value="SUR7_domain"/>
</dbReference>
<reference evidence="4" key="1">
    <citation type="submission" date="2023-07" db="EMBL/GenBank/DDBJ databases">
        <title>A draft genome of Kazachstania heterogenica Y-27499.</title>
        <authorList>
            <person name="Donic C."/>
            <person name="Kralova J.S."/>
            <person name="Fidel L."/>
            <person name="Ben-Dor S."/>
            <person name="Jung S."/>
        </authorList>
    </citation>
    <scope>NUCLEOTIDE SEQUENCE [LARGE SCALE GENOMIC DNA]</scope>
    <source>
        <strain evidence="4">Y27499</strain>
    </source>
</reference>
<keyword evidence="2" id="KW-1133">Transmembrane helix</keyword>
<accession>A0AAN7WP86</accession>
<dbReference type="PANTHER" id="PTHR28019">
    <property type="entry name" value="CELL MEMBRANE PROTEIN YLR413W-RELATED"/>
    <property type="match status" value="1"/>
</dbReference>
<comment type="caution">
    <text evidence="3">The sequence shown here is derived from an EMBL/GenBank/DDBJ whole genome shotgun (WGS) entry which is preliminary data.</text>
</comment>
<feature type="transmembrane region" description="Helical" evidence="2">
    <location>
        <begin position="568"/>
        <end position="596"/>
    </location>
</feature>
<feature type="transmembrane region" description="Helical" evidence="2">
    <location>
        <begin position="532"/>
        <end position="556"/>
    </location>
</feature>
<evidence type="ECO:0000256" key="2">
    <source>
        <dbReference type="SAM" id="Phobius"/>
    </source>
</evidence>
<name>A0AAN7WP86_9SACH</name>
<feature type="transmembrane region" description="Helical" evidence="2">
    <location>
        <begin position="7"/>
        <end position="29"/>
    </location>
</feature>
<evidence type="ECO:0000256" key="1">
    <source>
        <dbReference type="SAM" id="MobiDB-lite"/>
    </source>
</evidence>
<feature type="region of interest" description="Disordered" evidence="1">
    <location>
        <begin position="666"/>
        <end position="685"/>
    </location>
</feature>
<feature type="transmembrane region" description="Helical" evidence="2">
    <location>
        <begin position="616"/>
        <end position="638"/>
    </location>
</feature>
<protein>
    <submittedName>
        <fullName evidence="3">Uncharacterized protein</fullName>
    </submittedName>
</protein>
<feature type="compositionally biased region" description="Basic and acidic residues" evidence="1">
    <location>
        <begin position="673"/>
        <end position="685"/>
    </location>
</feature>
<dbReference type="PANTHER" id="PTHR28019:SF2">
    <property type="entry name" value="CELL MEMBRANE PROTEIN YLR413W-RELATED"/>
    <property type="match status" value="1"/>
</dbReference>